<sequence length="184" mass="19922">MLRILLALAMTIVSFASLAQEDVIAALEEGGNVLLIRHARAPGTGDPDNFVIDDCSTQRNLSEEGRRQAAALGDRLRTNGIEVSEVLSSRWCRALDTARLAFGDDAVIPFAPLDSFFGDRSRRDSQTEAVRERIAAFGGPGTLVMVTHQVNVTALTDIVPREGEAVVLEPSARGFQVIDRVAFD</sequence>
<gene>
    <name evidence="2" type="ORF">ABGN05_04665</name>
</gene>
<dbReference type="InterPro" id="IPR029033">
    <property type="entry name" value="His_PPase_superfam"/>
</dbReference>
<dbReference type="EMBL" id="JBDPGJ010000001">
    <property type="protein sequence ID" value="MEX0404953.1"/>
    <property type="molecule type" value="Genomic_DNA"/>
</dbReference>
<dbReference type="InterPro" id="IPR013078">
    <property type="entry name" value="His_Pase_superF_clade-1"/>
</dbReference>
<evidence type="ECO:0000313" key="3">
    <source>
        <dbReference type="Proteomes" id="UP001556692"/>
    </source>
</evidence>
<dbReference type="SUPFAM" id="SSF53254">
    <property type="entry name" value="Phosphoglycerate mutase-like"/>
    <property type="match status" value="1"/>
</dbReference>
<feature type="signal peptide" evidence="1">
    <location>
        <begin position="1"/>
        <end position="19"/>
    </location>
</feature>
<evidence type="ECO:0000313" key="2">
    <source>
        <dbReference type="EMBL" id="MEX0404953.1"/>
    </source>
</evidence>
<dbReference type="Gene3D" id="3.40.50.1240">
    <property type="entry name" value="Phosphoglycerate mutase-like"/>
    <property type="match status" value="1"/>
</dbReference>
<evidence type="ECO:0000256" key="1">
    <source>
        <dbReference type="SAM" id="SignalP"/>
    </source>
</evidence>
<accession>A0ABV3SDZ2</accession>
<organism evidence="2 3">
    <name type="scientific">Aquibium pacificus</name>
    <dbReference type="NCBI Taxonomy" id="3153579"/>
    <lineage>
        <taxon>Bacteria</taxon>
        <taxon>Pseudomonadati</taxon>
        <taxon>Pseudomonadota</taxon>
        <taxon>Alphaproteobacteria</taxon>
        <taxon>Hyphomicrobiales</taxon>
        <taxon>Phyllobacteriaceae</taxon>
        <taxon>Aquibium</taxon>
    </lineage>
</organism>
<comment type="caution">
    <text evidence="2">The sequence shown here is derived from an EMBL/GenBank/DDBJ whole genome shotgun (WGS) entry which is preliminary data.</text>
</comment>
<dbReference type="Pfam" id="PF00300">
    <property type="entry name" value="His_Phos_1"/>
    <property type="match status" value="1"/>
</dbReference>
<name>A0ABV3SDZ2_9HYPH</name>
<feature type="chain" id="PRO_5047537375" evidence="1">
    <location>
        <begin position="20"/>
        <end position="184"/>
    </location>
</feature>
<protein>
    <submittedName>
        <fullName evidence="2">Histidine phosphatase family protein</fullName>
    </submittedName>
</protein>
<dbReference type="Proteomes" id="UP001556692">
    <property type="component" value="Unassembled WGS sequence"/>
</dbReference>
<dbReference type="SMART" id="SM00855">
    <property type="entry name" value="PGAM"/>
    <property type="match status" value="1"/>
</dbReference>
<reference evidence="2 3" key="1">
    <citation type="submission" date="2024-05" db="EMBL/GenBank/DDBJ databases">
        <authorList>
            <person name="Jiang F."/>
        </authorList>
    </citation>
    <scope>NUCLEOTIDE SEQUENCE [LARGE SCALE GENOMIC DNA]</scope>
    <source>
        <strain evidence="2 3">LZ166</strain>
    </source>
</reference>
<dbReference type="CDD" id="cd07067">
    <property type="entry name" value="HP_PGM_like"/>
    <property type="match status" value="1"/>
</dbReference>
<dbReference type="RefSeq" id="WP_367952812.1">
    <property type="nucleotide sequence ID" value="NZ_JBDPGJ010000001.1"/>
</dbReference>
<keyword evidence="1" id="KW-0732">Signal</keyword>
<keyword evidence="3" id="KW-1185">Reference proteome</keyword>
<proteinExistence type="predicted"/>